<evidence type="ECO:0000256" key="3">
    <source>
        <dbReference type="SAM" id="MobiDB-lite"/>
    </source>
</evidence>
<proteinExistence type="predicted"/>
<dbReference type="Pfam" id="PF00782">
    <property type="entry name" value="DSPc"/>
    <property type="match status" value="1"/>
</dbReference>
<feature type="region of interest" description="Disordered" evidence="3">
    <location>
        <begin position="1"/>
        <end position="72"/>
    </location>
</feature>
<gene>
    <name evidence="7" type="primary">Aste57867_16439</name>
    <name evidence="6" type="ORF">As57867_016382</name>
    <name evidence="7" type="ORF">ASTE57867_16439</name>
</gene>
<keyword evidence="2" id="KW-0904">Protein phosphatase</keyword>
<dbReference type="AlphaFoldDB" id="A0A485L5F9"/>
<name>A0A485L5F9_9STRA</name>
<evidence type="ECO:0000313" key="7">
    <source>
        <dbReference type="EMBL" id="VFT93214.1"/>
    </source>
</evidence>
<dbReference type="EMBL" id="VJMH01005876">
    <property type="protein sequence ID" value="KAF0692495.1"/>
    <property type="molecule type" value="Genomic_DNA"/>
</dbReference>
<keyword evidence="1" id="KW-0378">Hydrolase</keyword>
<evidence type="ECO:0000256" key="1">
    <source>
        <dbReference type="ARBA" id="ARBA00022801"/>
    </source>
</evidence>
<reference evidence="7 8" key="1">
    <citation type="submission" date="2019-03" db="EMBL/GenBank/DDBJ databases">
        <authorList>
            <person name="Gaulin E."/>
            <person name="Dumas B."/>
        </authorList>
    </citation>
    <scope>NUCLEOTIDE SEQUENCE [LARGE SCALE GENOMIC DNA]</scope>
    <source>
        <strain evidence="7">CBS 568.67</strain>
    </source>
</reference>
<feature type="domain" description="Tyrosine-protein phosphatase" evidence="4">
    <location>
        <begin position="114"/>
        <end position="256"/>
    </location>
</feature>
<feature type="domain" description="Tyrosine specific protein phosphatases" evidence="5">
    <location>
        <begin position="177"/>
        <end position="234"/>
    </location>
</feature>
<dbReference type="CDD" id="cd14498">
    <property type="entry name" value="DSP"/>
    <property type="match status" value="1"/>
</dbReference>
<dbReference type="PROSITE" id="PS00383">
    <property type="entry name" value="TYR_PHOSPHATASE_1"/>
    <property type="match status" value="1"/>
</dbReference>
<dbReference type="GO" id="GO:0030837">
    <property type="term" value="P:negative regulation of actin filament polymerization"/>
    <property type="evidence" value="ECO:0007669"/>
    <property type="project" value="InterPro"/>
</dbReference>
<protein>
    <submittedName>
        <fullName evidence="7">Aste57867_16439 protein</fullName>
    </submittedName>
</protein>
<dbReference type="GO" id="GO:0004721">
    <property type="term" value="F:phosphoprotein phosphatase activity"/>
    <property type="evidence" value="ECO:0007669"/>
    <property type="project" value="UniProtKB-KW"/>
</dbReference>
<evidence type="ECO:0000256" key="2">
    <source>
        <dbReference type="ARBA" id="ARBA00022912"/>
    </source>
</evidence>
<dbReference type="InterPro" id="IPR000340">
    <property type="entry name" value="Dual-sp_phosphatase_cat-dom"/>
</dbReference>
<dbReference type="OrthoDB" id="165342at2759"/>
<organism evidence="7 8">
    <name type="scientific">Aphanomyces stellatus</name>
    <dbReference type="NCBI Taxonomy" id="120398"/>
    <lineage>
        <taxon>Eukaryota</taxon>
        <taxon>Sar</taxon>
        <taxon>Stramenopiles</taxon>
        <taxon>Oomycota</taxon>
        <taxon>Saprolegniomycetes</taxon>
        <taxon>Saprolegniales</taxon>
        <taxon>Verrucalvaceae</taxon>
        <taxon>Aphanomyces</taxon>
    </lineage>
</organism>
<evidence type="ECO:0000313" key="8">
    <source>
        <dbReference type="Proteomes" id="UP000332933"/>
    </source>
</evidence>
<dbReference type="InterPro" id="IPR016130">
    <property type="entry name" value="Tyr_Pase_AS"/>
</dbReference>
<dbReference type="Gene3D" id="3.90.190.10">
    <property type="entry name" value="Protein tyrosine phosphatase superfamily"/>
    <property type="match status" value="1"/>
</dbReference>
<dbReference type="InterPro" id="IPR020422">
    <property type="entry name" value="TYR_PHOSPHATASE_DUAL_dom"/>
</dbReference>
<evidence type="ECO:0000259" key="5">
    <source>
        <dbReference type="PROSITE" id="PS50056"/>
    </source>
</evidence>
<dbReference type="InterPro" id="IPR043587">
    <property type="entry name" value="Phosphatase_SSH-like"/>
</dbReference>
<dbReference type="InterPro" id="IPR029021">
    <property type="entry name" value="Prot-tyrosine_phosphatase-like"/>
</dbReference>
<evidence type="ECO:0000313" key="6">
    <source>
        <dbReference type="EMBL" id="KAF0692495.1"/>
    </source>
</evidence>
<dbReference type="PANTHER" id="PTHR45864">
    <property type="entry name" value="SLINGSHOT PROTEIN PHOSPHATASE HOMOLOG"/>
    <property type="match status" value="1"/>
</dbReference>
<dbReference type="PROSITE" id="PS50054">
    <property type="entry name" value="TYR_PHOSPHATASE_DUAL"/>
    <property type="match status" value="1"/>
</dbReference>
<dbReference type="SMART" id="SM00195">
    <property type="entry name" value="DSPc"/>
    <property type="match status" value="1"/>
</dbReference>
<evidence type="ECO:0000259" key="4">
    <source>
        <dbReference type="PROSITE" id="PS50054"/>
    </source>
</evidence>
<sequence length="302" mass="34030">MTKHRSSVKKSERSVSPSARAQKYVATSMQGSAKASPPTAKSPIQVDVQPRRPPQLRRSSSEGSAYSLRHLDETSHVKAAKGRIQQSRDAEGSFLDVVVTWLGRVFGRGWRPPQPMDTILPFLLLGGDAAARNHELLYRAGVTHICNVAAQCDVHFPGKFVYIHLHLQDMASQKLARHFDHVTAFILRAKDLGGRVLVHCVAGVSRSACFVIVFLMRHCNMNLAQAYAHVKAKREIVHPNSSFRFQLAMYEIDLFEASSVLHSTDPDWDFYELNVYRQDKKRAQASHGMRKQSRARRLSVVY</sequence>
<keyword evidence="8" id="KW-1185">Reference proteome</keyword>
<accession>A0A485L5F9</accession>
<dbReference type="PANTHER" id="PTHR45864:SF8">
    <property type="entry name" value="CHROMOSOME UNDETERMINED SCAFFOLD_164, WHOLE GENOME SHOTGUN SEQUENCE"/>
    <property type="match status" value="1"/>
</dbReference>
<dbReference type="PROSITE" id="PS50056">
    <property type="entry name" value="TYR_PHOSPHATASE_2"/>
    <property type="match status" value="1"/>
</dbReference>
<dbReference type="InterPro" id="IPR000387">
    <property type="entry name" value="Tyr_Pase_dom"/>
</dbReference>
<dbReference type="EMBL" id="CAADRA010005897">
    <property type="protein sequence ID" value="VFT93214.1"/>
    <property type="molecule type" value="Genomic_DNA"/>
</dbReference>
<dbReference type="SUPFAM" id="SSF52799">
    <property type="entry name" value="(Phosphotyrosine protein) phosphatases II"/>
    <property type="match status" value="1"/>
</dbReference>
<reference evidence="6" key="2">
    <citation type="submission" date="2019-06" db="EMBL/GenBank/DDBJ databases">
        <title>Genomics analysis of Aphanomyces spp. identifies a new class of oomycete effector associated with host adaptation.</title>
        <authorList>
            <person name="Gaulin E."/>
        </authorList>
    </citation>
    <scope>NUCLEOTIDE SEQUENCE</scope>
    <source>
        <strain evidence="6">CBS 578.67</strain>
    </source>
</reference>
<dbReference type="GO" id="GO:0003779">
    <property type="term" value="F:actin binding"/>
    <property type="evidence" value="ECO:0007669"/>
    <property type="project" value="InterPro"/>
</dbReference>
<dbReference type="Proteomes" id="UP000332933">
    <property type="component" value="Unassembled WGS sequence"/>
</dbReference>